<proteinExistence type="predicted"/>
<dbReference type="Proteomes" id="UP000199134">
    <property type="component" value="Unassembled WGS sequence"/>
</dbReference>
<accession>A0A1H0I853</accession>
<evidence type="ECO:0000313" key="2">
    <source>
        <dbReference type="Proteomes" id="UP000199134"/>
    </source>
</evidence>
<gene>
    <name evidence="1" type="ORF">SAMN04487900_11376</name>
</gene>
<reference evidence="2" key="1">
    <citation type="submission" date="2016-10" db="EMBL/GenBank/DDBJ databases">
        <authorList>
            <person name="de Groot N.N."/>
        </authorList>
    </citation>
    <scope>NUCLEOTIDE SEQUENCE [LARGE SCALE GENOMIC DNA]</scope>
    <source>
        <strain evidence="2">BP1-145</strain>
    </source>
</reference>
<dbReference type="EMBL" id="FNIW01000013">
    <property type="protein sequence ID" value="SDO27450.1"/>
    <property type="molecule type" value="Genomic_DNA"/>
</dbReference>
<organism evidence="1 2">
    <name type="scientific">Prevotella communis</name>
    <dbReference type="NCBI Taxonomy" id="2913614"/>
    <lineage>
        <taxon>Bacteria</taxon>
        <taxon>Pseudomonadati</taxon>
        <taxon>Bacteroidota</taxon>
        <taxon>Bacteroidia</taxon>
        <taxon>Bacteroidales</taxon>
        <taxon>Prevotellaceae</taxon>
        <taxon>Prevotella</taxon>
    </lineage>
</organism>
<name>A0A1H0I853_9BACT</name>
<sequence length="31" mass="3591">MTKTIKTLPQYVPDFQSRKLRGSYFSLNASI</sequence>
<comment type="caution">
    <text evidence="1">The sequence shown here is derived from an EMBL/GenBank/DDBJ whole genome shotgun (WGS) entry which is preliminary data.</text>
</comment>
<evidence type="ECO:0000313" key="1">
    <source>
        <dbReference type="EMBL" id="SDO27450.1"/>
    </source>
</evidence>
<dbReference type="AlphaFoldDB" id="A0A1H0I853"/>
<protein>
    <submittedName>
        <fullName evidence="1">Uncharacterized protein</fullName>
    </submittedName>
</protein>